<name>A0AAN5AKH3_9BACT</name>
<sequence>MATNFNSKNKQFGQLGEAIAKEHLQKLGYKILDANFRYRRGEVDLICQDGTFMVFVEVKTRYNAAYGYPEQALGRKQFRQIQAVAAHYLQVKRWKGPIRFDVVAVLFYPRQEIRVFKDFFL</sequence>
<proteinExistence type="inferred from homology"/>
<dbReference type="PANTHER" id="PTHR34039:SF1">
    <property type="entry name" value="UPF0102 PROTEIN YRAN"/>
    <property type="match status" value="1"/>
</dbReference>
<accession>A0AAN5AKH3</accession>
<dbReference type="Gene3D" id="3.40.1350.10">
    <property type="match status" value="1"/>
</dbReference>
<comment type="caution">
    <text evidence="3">The sequence shown here is derived from an EMBL/GenBank/DDBJ whole genome shotgun (WGS) entry which is preliminary data.</text>
</comment>
<dbReference type="Pfam" id="PF02021">
    <property type="entry name" value="UPF0102"/>
    <property type="match status" value="1"/>
</dbReference>
<dbReference type="CDD" id="cd20736">
    <property type="entry name" value="PoNe_Nuclease"/>
    <property type="match status" value="1"/>
</dbReference>
<dbReference type="HAMAP" id="MF_00048">
    <property type="entry name" value="UPF0102"/>
    <property type="match status" value="1"/>
</dbReference>
<dbReference type="InterPro" id="IPR011335">
    <property type="entry name" value="Restrct_endonuc-II-like"/>
</dbReference>
<protein>
    <recommendedName>
        <fullName evidence="2">UPF0102 protein PEDI_26460</fullName>
    </recommendedName>
</protein>
<dbReference type="PANTHER" id="PTHR34039">
    <property type="entry name" value="UPF0102 PROTEIN YRAN"/>
    <property type="match status" value="1"/>
</dbReference>
<dbReference type="RefSeq" id="WP_338237462.1">
    <property type="nucleotide sequence ID" value="NZ_BQKE01000001.1"/>
</dbReference>
<dbReference type="NCBIfam" id="TIGR00252">
    <property type="entry name" value="YraN family protein"/>
    <property type="match status" value="1"/>
</dbReference>
<dbReference type="NCBIfam" id="NF009150">
    <property type="entry name" value="PRK12497.1-3"/>
    <property type="match status" value="1"/>
</dbReference>
<dbReference type="GO" id="GO:0003676">
    <property type="term" value="F:nucleic acid binding"/>
    <property type="evidence" value="ECO:0007669"/>
    <property type="project" value="InterPro"/>
</dbReference>
<gene>
    <name evidence="3" type="ORF">PEDI_26460</name>
</gene>
<evidence type="ECO:0000256" key="2">
    <source>
        <dbReference type="HAMAP-Rule" id="MF_00048"/>
    </source>
</evidence>
<dbReference type="InterPro" id="IPR011856">
    <property type="entry name" value="tRNA_endonuc-like_dom_sf"/>
</dbReference>
<reference evidence="3 4" key="1">
    <citation type="submission" date="2021-12" db="EMBL/GenBank/DDBJ databases">
        <title>Genome sequencing of bacteria with rrn-lacking chromosome and rrn-plasmid.</title>
        <authorList>
            <person name="Anda M."/>
            <person name="Iwasaki W."/>
        </authorList>
    </citation>
    <scope>NUCLEOTIDE SEQUENCE [LARGE SCALE GENOMIC DNA]</scope>
    <source>
        <strain evidence="3 4">NBRC 15940</strain>
    </source>
</reference>
<dbReference type="EMBL" id="BQKE01000001">
    <property type="protein sequence ID" value="GJM62094.1"/>
    <property type="molecule type" value="Genomic_DNA"/>
</dbReference>
<dbReference type="AlphaFoldDB" id="A0AAN5AKH3"/>
<dbReference type="InterPro" id="IPR003509">
    <property type="entry name" value="UPF0102_YraN-like"/>
</dbReference>
<keyword evidence="4" id="KW-1185">Reference proteome</keyword>
<dbReference type="NCBIfam" id="NF009154">
    <property type="entry name" value="PRK12497.3-3"/>
    <property type="match status" value="1"/>
</dbReference>
<evidence type="ECO:0000313" key="3">
    <source>
        <dbReference type="EMBL" id="GJM62094.1"/>
    </source>
</evidence>
<evidence type="ECO:0000313" key="4">
    <source>
        <dbReference type="Proteomes" id="UP001310022"/>
    </source>
</evidence>
<organism evidence="3 4">
    <name type="scientific">Persicobacter diffluens</name>
    <dbReference type="NCBI Taxonomy" id="981"/>
    <lineage>
        <taxon>Bacteria</taxon>
        <taxon>Pseudomonadati</taxon>
        <taxon>Bacteroidota</taxon>
        <taxon>Cytophagia</taxon>
        <taxon>Cytophagales</taxon>
        <taxon>Persicobacteraceae</taxon>
        <taxon>Persicobacter</taxon>
    </lineage>
</organism>
<evidence type="ECO:0000256" key="1">
    <source>
        <dbReference type="ARBA" id="ARBA00006738"/>
    </source>
</evidence>
<dbReference type="SUPFAM" id="SSF52980">
    <property type="entry name" value="Restriction endonuclease-like"/>
    <property type="match status" value="1"/>
</dbReference>
<dbReference type="Proteomes" id="UP001310022">
    <property type="component" value="Unassembled WGS sequence"/>
</dbReference>
<comment type="similarity">
    <text evidence="1 2">Belongs to the UPF0102 family.</text>
</comment>